<dbReference type="CDD" id="cd02238">
    <property type="entry name" value="cupin_KdgF"/>
    <property type="match status" value="1"/>
</dbReference>
<dbReference type="InterPro" id="IPR013096">
    <property type="entry name" value="Cupin_2"/>
</dbReference>
<dbReference type="EMBL" id="VSSQ01019015">
    <property type="protein sequence ID" value="MPM62724.1"/>
    <property type="molecule type" value="Genomic_DNA"/>
</dbReference>
<dbReference type="InterPro" id="IPR052535">
    <property type="entry name" value="Bacilysin_H2HPP_isomerase"/>
</dbReference>
<protein>
    <recommendedName>
        <fullName evidence="1">Cupin type-2 domain-containing protein</fullName>
    </recommendedName>
</protein>
<dbReference type="Pfam" id="PF07883">
    <property type="entry name" value="Cupin_2"/>
    <property type="match status" value="1"/>
</dbReference>
<dbReference type="PANTHER" id="PTHR40112">
    <property type="entry name" value="H2HPP ISOMERASE"/>
    <property type="match status" value="1"/>
</dbReference>
<dbReference type="Gene3D" id="2.60.120.10">
    <property type="entry name" value="Jelly Rolls"/>
    <property type="match status" value="1"/>
</dbReference>
<dbReference type="InterPro" id="IPR025499">
    <property type="entry name" value="KdgF"/>
</dbReference>
<reference evidence="2" key="1">
    <citation type="submission" date="2019-08" db="EMBL/GenBank/DDBJ databases">
        <authorList>
            <person name="Kucharzyk K."/>
            <person name="Murdoch R.W."/>
            <person name="Higgins S."/>
            <person name="Loffler F."/>
        </authorList>
    </citation>
    <scope>NUCLEOTIDE SEQUENCE</scope>
</reference>
<accession>A0A645BLN0</accession>
<proteinExistence type="predicted"/>
<evidence type="ECO:0000313" key="2">
    <source>
        <dbReference type="EMBL" id="MPM62724.1"/>
    </source>
</evidence>
<dbReference type="PIRSF" id="PIRSF029883">
    <property type="entry name" value="KdgF"/>
    <property type="match status" value="1"/>
</dbReference>
<dbReference type="InterPro" id="IPR014710">
    <property type="entry name" value="RmlC-like_jellyroll"/>
</dbReference>
<sequence>MKKTLYSETKLEDFGSGKTRRILSYNEEMMLVEVKFEAGGEGAAHSHPHRQISYVQSGLFVFTCEGKEHKVGPGDSLLFQADVVHSVKCLEEGVVLDFFTPCRQDFL</sequence>
<comment type="caution">
    <text evidence="2">The sequence shown here is derived from an EMBL/GenBank/DDBJ whole genome shotgun (WGS) entry which is preliminary data.</text>
</comment>
<feature type="domain" description="Cupin type-2" evidence="1">
    <location>
        <begin position="33"/>
        <end position="92"/>
    </location>
</feature>
<organism evidence="2">
    <name type="scientific">bioreactor metagenome</name>
    <dbReference type="NCBI Taxonomy" id="1076179"/>
    <lineage>
        <taxon>unclassified sequences</taxon>
        <taxon>metagenomes</taxon>
        <taxon>ecological metagenomes</taxon>
    </lineage>
</organism>
<evidence type="ECO:0000259" key="1">
    <source>
        <dbReference type="Pfam" id="PF07883"/>
    </source>
</evidence>
<dbReference type="InterPro" id="IPR011051">
    <property type="entry name" value="RmlC_Cupin_sf"/>
</dbReference>
<dbReference type="PANTHER" id="PTHR40112:SF1">
    <property type="entry name" value="H2HPP ISOMERASE"/>
    <property type="match status" value="1"/>
</dbReference>
<dbReference type="AlphaFoldDB" id="A0A645BLN0"/>
<dbReference type="SUPFAM" id="SSF51182">
    <property type="entry name" value="RmlC-like cupins"/>
    <property type="match status" value="1"/>
</dbReference>
<name>A0A645BLN0_9ZZZZ</name>
<gene>
    <name evidence="2" type="ORF">SDC9_109601</name>
</gene>